<proteinExistence type="predicted"/>
<protein>
    <submittedName>
        <fullName evidence="1">Uncharacterized protein</fullName>
    </submittedName>
</protein>
<evidence type="ECO:0000313" key="1">
    <source>
        <dbReference type="EMBL" id="GED21637.1"/>
    </source>
</evidence>
<dbReference type="Proteomes" id="UP000319812">
    <property type="component" value="Unassembled WGS sequence"/>
</dbReference>
<dbReference type="AlphaFoldDB" id="A0A4Y4EWR2"/>
<gene>
    <name evidence="1" type="ORF">HHA01_06140</name>
</gene>
<comment type="caution">
    <text evidence="1">The sequence shown here is derived from an EMBL/GenBank/DDBJ whole genome shotgun (WGS) entry which is preliminary data.</text>
</comment>
<sequence length="55" mass="6124">MHAPKRSPARVADILKQVLHDRRGECFGLSHGELPAATTRCDIAEREEGAVRHSF</sequence>
<reference evidence="1 2" key="1">
    <citation type="submission" date="2019-06" db="EMBL/GenBank/DDBJ databases">
        <title>Whole genome shotgun sequence of Halomonas halmophila NBRC 15537.</title>
        <authorList>
            <person name="Hosoyama A."/>
            <person name="Uohara A."/>
            <person name="Ohji S."/>
            <person name="Ichikawa N."/>
        </authorList>
    </citation>
    <scope>NUCLEOTIDE SEQUENCE [LARGE SCALE GENOMIC DNA]</scope>
    <source>
        <strain evidence="1 2">NBRC 15537</strain>
    </source>
</reference>
<evidence type="ECO:0000313" key="2">
    <source>
        <dbReference type="Proteomes" id="UP000319812"/>
    </source>
</evidence>
<dbReference type="EMBL" id="BJOC01000011">
    <property type="protein sequence ID" value="GED21637.1"/>
    <property type="molecule type" value="Genomic_DNA"/>
</dbReference>
<name>A0A4Y4EWR2_9GAMM</name>
<keyword evidence="2" id="KW-1185">Reference proteome</keyword>
<accession>A0A4Y4EWR2</accession>
<organism evidence="1 2">
    <name type="scientific">Halomonas halmophila</name>
    <dbReference type="NCBI Taxonomy" id="252"/>
    <lineage>
        <taxon>Bacteria</taxon>
        <taxon>Pseudomonadati</taxon>
        <taxon>Pseudomonadota</taxon>
        <taxon>Gammaproteobacteria</taxon>
        <taxon>Oceanospirillales</taxon>
        <taxon>Halomonadaceae</taxon>
        <taxon>Halomonas</taxon>
    </lineage>
</organism>